<evidence type="ECO:0000313" key="3">
    <source>
        <dbReference type="Proteomes" id="UP000233200"/>
    </source>
</evidence>
<sequence length="101" mass="10817">QAPGGGGPGGTPGSCGSGRHPSPVGSLAPGHPAVSSMQGKCKALKLNFANPPFKSTAKFTLNPNPTGIQNSHIERPRSHIKKFGQQWMKKNKNNFLWIWMK</sequence>
<organism evidence="2 3">
    <name type="scientific">Rhinopithecus roxellana</name>
    <name type="common">Golden snub-nosed monkey</name>
    <name type="synonym">Pygathrix roxellana</name>
    <dbReference type="NCBI Taxonomy" id="61622"/>
    <lineage>
        <taxon>Eukaryota</taxon>
        <taxon>Metazoa</taxon>
        <taxon>Chordata</taxon>
        <taxon>Craniata</taxon>
        <taxon>Vertebrata</taxon>
        <taxon>Euteleostomi</taxon>
        <taxon>Mammalia</taxon>
        <taxon>Eutheria</taxon>
        <taxon>Euarchontoglires</taxon>
        <taxon>Primates</taxon>
        <taxon>Haplorrhini</taxon>
        <taxon>Catarrhini</taxon>
        <taxon>Cercopithecidae</taxon>
        <taxon>Colobinae</taxon>
        <taxon>Rhinopithecus</taxon>
    </lineage>
</organism>
<keyword evidence="3" id="KW-1185">Reference proteome</keyword>
<accession>A0A2K6N8F9</accession>
<feature type="compositionally biased region" description="Gly residues" evidence="1">
    <location>
        <begin position="1"/>
        <end position="16"/>
    </location>
</feature>
<reference evidence="2" key="2">
    <citation type="submission" date="2025-09" db="UniProtKB">
        <authorList>
            <consortium name="Ensembl"/>
        </authorList>
    </citation>
    <scope>IDENTIFICATION</scope>
</reference>
<evidence type="ECO:0000313" key="2">
    <source>
        <dbReference type="Ensembl" id="ENSRROP00000000558.1"/>
    </source>
</evidence>
<dbReference type="GeneTree" id="ENSGT00940000154744"/>
<reference evidence="2" key="1">
    <citation type="submission" date="2025-08" db="UniProtKB">
        <authorList>
            <consortium name="Ensembl"/>
        </authorList>
    </citation>
    <scope>IDENTIFICATION</scope>
</reference>
<protein>
    <submittedName>
        <fullName evidence="2">Uncharacterized protein</fullName>
    </submittedName>
</protein>
<evidence type="ECO:0000256" key="1">
    <source>
        <dbReference type="SAM" id="MobiDB-lite"/>
    </source>
</evidence>
<feature type="region of interest" description="Disordered" evidence="1">
    <location>
        <begin position="1"/>
        <end position="36"/>
    </location>
</feature>
<proteinExistence type="predicted"/>
<dbReference type="Ensembl" id="ENSRROT00000002295.1">
    <property type="protein sequence ID" value="ENSRROP00000000558.1"/>
    <property type="gene ID" value="ENSRROG00000001819.1"/>
</dbReference>
<dbReference type="AlphaFoldDB" id="A0A2K6N8F9"/>
<dbReference type="Proteomes" id="UP000233200">
    <property type="component" value="Unplaced"/>
</dbReference>
<name>A0A2K6N8F9_RHIRO</name>